<dbReference type="PANTHER" id="PTHR43157:SF31">
    <property type="entry name" value="PHOSPHATIDYLINOSITOL-GLYCAN BIOSYNTHESIS CLASS F PROTEIN"/>
    <property type="match status" value="1"/>
</dbReference>
<dbReference type="Proteomes" id="UP000612055">
    <property type="component" value="Unassembled WGS sequence"/>
</dbReference>
<dbReference type="Gene3D" id="3.40.50.720">
    <property type="entry name" value="NAD(P)-binding Rossmann-like Domain"/>
    <property type="match status" value="1"/>
</dbReference>
<dbReference type="OrthoDB" id="542013at2759"/>
<accession>A0A835Y3V4</accession>
<dbReference type="PRINTS" id="PR00081">
    <property type="entry name" value="GDHRDH"/>
</dbReference>
<keyword evidence="4" id="KW-1185">Reference proteome</keyword>
<dbReference type="Pfam" id="PF00106">
    <property type="entry name" value="adh_short"/>
    <property type="match status" value="1"/>
</dbReference>
<evidence type="ECO:0000256" key="2">
    <source>
        <dbReference type="SAM" id="MobiDB-lite"/>
    </source>
</evidence>
<dbReference type="EMBL" id="JAEHOE010000032">
    <property type="protein sequence ID" value="KAG2494213.1"/>
    <property type="molecule type" value="Genomic_DNA"/>
</dbReference>
<comment type="caution">
    <text evidence="3">The sequence shown here is derived from an EMBL/GenBank/DDBJ whole genome shotgun (WGS) entry which is preliminary data.</text>
</comment>
<organism evidence="3 4">
    <name type="scientific">Edaphochlamys debaryana</name>
    <dbReference type="NCBI Taxonomy" id="47281"/>
    <lineage>
        <taxon>Eukaryota</taxon>
        <taxon>Viridiplantae</taxon>
        <taxon>Chlorophyta</taxon>
        <taxon>core chlorophytes</taxon>
        <taxon>Chlorophyceae</taxon>
        <taxon>CS clade</taxon>
        <taxon>Chlamydomonadales</taxon>
        <taxon>Chlamydomonadales incertae sedis</taxon>
        <taxon>Edaphochlamys</taxon>
    </lineage>
</organism>
<gene>
    <name evidence="3" type="ORF">HYH03_007569</name>
</gene>
<sequence>MVQPKRVLITGGNTGIGLEAARQLVQSGHHVAIACRDAKRAEAAVESLRPLAAGTGATVEWLPLDLASLGSVRACAAEYLKRHPRLDVLLCNAGLMPGAAVGGPVRRTGDGQEEALQVNHLGHFLLVHLLLPALLPPTGAGAVATAASADGGPAPAPAPARVVVVSSELHRKAGAEARVALPGGSRGAVALGSAAWLELLGAGGAGEEGEGKEGKAGDKAGEGEGPLDRYPMTGLQLYCVSKLYNALFARRLAALLLPAVTACAVTPGWVPGTSLGRGAGWLARTVYQYIFPLLPMTVSVAEGGRRVVAACVGEQAGAAAARGGYFARGALAEASPEARDDALAAAVWAASEAAAGIAPGGYLPSGVEAGAKAEGVTAEAGAGAEAAAREEGAGGLNAKAGGG</sequence>
<dbReference type="AlphaFoldDB" id="A0A835Y3V4"/>
<dbReference type="PROSITE" id="PS51257">
    <property type="entry name" value="PROKAR_LIPOPROTEIN"/>
    <property type="match status" value="1"/>
</dbReference>
<dbReference type="PANTHER" id="PTHR43157">
    <property type="entry name" value="PHOSPHATIDYLINOSITOL-GLYCAN BIOSYNTHESIS CLASS F PROTEIN-RELATED"/>
    <property type="match status" value="1"/>
</dbReference>
<evidence type="ECO:0000313" key="3">
    <source>
        <dbReference type="EMBL" id="KAG2494213.1"/>
    </source>
</evidence>
<reference evidence="3" key="1">
    <citation type="journal article" date="2020" name="bioRxiv">
        <title>Comparative genomics of Chlamydomonas.</title>
        <authorList>
            <person name="Craig R.J."/>
            <person name="Hasan A.R."/>
            <person name="Ness R.W."/>
            <person name="Keightley P.D."/>
        </authorList>
    </citation>
    <scope>NUCLEOTIDE SEQUENCE</scope>
    <source>
        <strain evidence="3">CCAP 11/70</strain>
    </source>
</reference>
<protein>
    <recommendedName>
        <fullName evidence="5">Protochlorophyllide reductase</fullName>
    </recommendedName>
</protein>
<dbReference type="InterPro" id="IPR002347">
    <property type="entry name" value="SDR_fam"/>
</dbReference>
<feature type="region of interest" description="Disordered" evidence="2">
    <location>
        <begin position="205"/>
        <end position="225"/>
    </location>
</feature>
<evidence type="ECO:0000256" key="1">
    <source>
        <dbReference type="ARBA" id="ARBA00023002"/>
    </source>
</evidence>
<dbReference type="GO" id="GO:0016491">
    <property type="term" value="F:oxidoreductase activity"/>
    <property type="evidence" value="ECO:0007669"/>
    <property type="project" value="UniProtKB-KW"/>
</dbReference>
<dbReference type="InterPro" id="IPR036291">
    <property type="entry name" value="NAD(P)-bd_dom_sf"/>
</dbReference>
<evidence type="ECO:0000313" key="4">
    <source>
        <dbReference type="Proteomes" id="UP000612055"/>
    </source>
</evidence>
<feature type="compositionally biased region" description="Basic and acidic residues" evidence="2">
    <location>
        <begin position="209"/>
        <end position="222"/>
    </location>
</feature>
<dbReference type="SUPFAM" id="SSF51735">
    <property type="entry name" value="NAD(P)-binding Rossmann-fold domains"/>
    <property type="match status" value="1"/>
</dbReference>
<proteinExistence type="predicted"/>
<keyword evidence="1" id="KW-0560">Oxidoreductase</keyword>
<name>A0A835Y3V4_9CHLO</name>
<evidence type="ECO:0008006" key="5">
    <source>
        <dbReference type="Google" id="ProtNLM"/>
    </source>
</evidence>